<dbReference type="SUPFAM" id="SSF56059">
    <property type="entry name" value="Glutathione synthetase ATP-binding domain-like"/>
    <property type="match status" value="1"/>
</dbReference>
<accession>A0A4P9Z4H3</accession>
<dbReference type="Pfam" id="PF25556">
    <property type="entry name" value="SET_TTL"/>
    <property type="match status" value="1"/>
</dbReference>
<sequence>MLTSAIEPQQFLAIHQGQLDAIGLPRVLWRQLHRKLLLGQLARESAEFQIEATTTRDEQQQQQQPPATATTARLHHVRYVDSEPLEPNSGSSNAIVLEHVLTFEREQLRQQLSDQPGRPALLHDLNSTILATRGLAVEPVDADTTTASPSTTAMMNEIIRRLWYFANAYSLTLADENGQSTVHWYWYIPDRMGAALQHSPQPNFRSTSFMELTTGRAYTLLWPIDRVECGQTCTVDLLATAKDEDDRRILACAYMPDALAAAYPHFSTCLDAYEATFKASAASYVAACDAALSMATCHESADEAAIASPLRHKRRVSYWLDPAYRQVQEASVRTSDRFVPASRVEDADIVWIFSIMSSFPPDDEQAHERQRNRPRAPSVSLPMLNQFPGERWITVKDLLARTLNEVYGPDVPWIPRTYNLNDEADAFLADYHARPSSAWITKPWNGTRSEGCAISDSAPELIKQLVMGPRIVQQYLTRPALLDGRKFDLRVLVAVKSLCPLRAYTSRSVPCYARMADQPYHSSSTTNKEDARWDHFERHFTVMNYRADVREARQADVVALRAQLDAQHGTGMFDEHVWPAIRRCIRDVLVATVARGDRHAAHTAEDKTAMARELHPTTVGGLRPYARSRAIYGVDILLDDTLTPHLLEVSFSPDMKTPIRLHPSLMAELWTFLYLDEGDDRFESFL</sequence>
<dbReference type="GO" id="GO:0005737">
    <property type="term" value="C:cytoplasm"/>
    <property type="evidence" value="ECO:0007669"/>
    <property type="project" value="TreeGrafter"/>
</dbReference>
<dbReference type="PANTHER" id="PTHR46088">
    <property type="entry name" value="TUBULIN--TYROSINE LIGASE-LIKE PROTEIN 12"/>
    <property type="match status" value="1"/>
</dbReference>
<dbReference type="InterPro" id="IPR057954">
    <property type="entry name" value="SET_TTL12"/>
</dbReference>
<proteinExistence type="predicted"/>
<protein>
    <submittedName>
        <fullName evidence="3">Tubulin-tyrosine ligase family-domain-containing protein</fullName>
    </submittedName>
</protein>
<feature type="compositionally biased region" description="Low complexity" evidence="1">
    <location>
        <begin position="60"/>
        <end position="70"/>
    </location>
</feature>
<reference evidence="4" key="1">
    <citation type="journal article" date="2018" name="Nat. Microbiol.">
        <title>Leveraging single-cell genomics to expand the fungal tree of life.</title>
        <authorList>
            <person name="Ahrendt S.R."/>
            <person name="Quandt C.A."/>
            <person name="Ciobanu D."/>
            <person name="Clum A."/>
            <person name="Salamov A."/>
            <person name="Andreopoulos B."/>
            <person name="Cheng J.F."/>
            <person name="Woyke T."/>
            <person name="Pelin A."/>
            <person name="Henrissat B."/>
            <person name="Reynolds N.K."/>
            <person name="Benny G.L."/>
            <person name="Smith M.E."/>
            <person name="James T.Y."/>
            <person name="Grigoriev I.V."/>
        </authorList>
    </citation>
    <scope>NUCLEOTIDE SEQUENCE [LARGE SCALE GENOMIC DNA]</scope>
    <source>
        <strain evidence="4">Benny S71-1</strain>
    </source>
</reference>
<gene>
    <name evidence="3" type="ORF">SYNPS1DRAFT_27848</name>
</gene>
<name>A0A4P9Z4H3_9FUNG</name>
<dbReference type="InterPro" id="IPR004344">
    <property type="entry name" value="TTL/TTLL_fam"/>
</dbReference>
<organism evidence="3 4">
    <name type="scientific">Syncephalis pseudoplumigaleata</name>
    <dbReference type="NCBI Taxonomy" id="1712513"/>
    <lineage>
        <taxon>Eukaryota</taxon>
        <taxon>Fungi</taxon>
        <taxon>Fungi incertae sedis</taxon>
        <taxon>Zoopagomycota</taxon>
        <taxon>Zoopagomycotina</taxon>
        <taxon>Zoopagomycetes</taxon>
        <taxon>Zoopagales</taxon>
        <taxon>Piptocephalidaceae</taxon>
        <taxon>Syncephalis</taxon>
    </lineage>
</organism>
<dbReference type="OrthoDB" id="2127950at2759"/>
<dbReference type="PROSITE" id="PS51221">
    <property type="entry name" value="TTL"/>
    <property type="match status" value="1"/>
</dbReference>
<evidence type="ECO:0000256" key="1">
    <source>
        <dbReference type="SAM" id="MobiDB-lite"/>
    </source>
</evidence>
<dbReference type="Pfam" id="PF03133">
    <property type="entry name" value="TTL"/>
    <property type="match status" value="1"/>
</dbReference>
<dbReference type="GO" id="GO:0016874">
    <property type="term" value="F:ligase activity"/>
    <property type="evidence" value="ECO:0007669"/>
    <property type="project" value="UniProtKB-KW"/>
</dbReference>
<evidence type="ECO:0000259" key="2">
    <source>
        <dbReference type="Pfam" id="PF25556"/>
    </source>
</evidence>
<feature type="domain" description="Tubulin--tyrosine ligase-like protein 12 SET-like" evidence="2">
    <location>
        <begin position="91"/>
        <end position="256"/>
    </location>
</feature>
<dbReference type="EMBL" id="KZ989419">
    <property type="protein sequence ID" value="RKP26460.1"/>
    <property type="molecule type" value="Genomic_DNA"/>
</dbReference>
<dbReference type="Gene3D" id="3.30.470.20">
    <property type="entry name" value="ATP-grasp fold, B domain"/>
    <property type="match status" value="1"/>
</dbReference>
<dbReference type="Proteomes" id="UP000278143">
    <property type="component" value="Unassembled WGS sequence"/>
</dbReference>
<dbReference type="InterPro" id="IPR027749">
    <property type="entry name" value="TTLL12"/>
</dbReference>
<evidence type="ECO:0000313" key="3">
    <source>
        <dbReference type="EMBL" id="RKP26460.1"/>
    </source>
</evidence>
<evidence type="ECO:0000313" key="4">
    <source>
        <dbReference type="Proteomes" id="UP000278143"/>
    </source>
</evidence>
<dbReference type="AlphaFoldDB" id="A0A4P9Z4H3"/>
<dbReference type="PANTHER" id="PTHR46088:SF1">
    <property type="entry name" value="TUBULIN--TYROSINE LIGASE-LIKE PROTEIN 12"/>
    <property type="match status" value="1"/>
</dbReference>
<keyword evidence="4" id="KW-1185">Reference proteome</keyword>
<feature type="region of interest" description="Disordered" evidence="1">
    <location>
        <begin position="51"/>
        <end position="70"/>
    </location>
</feature>
<keyword evidence="3" id="KW-0436">Ligase</keyword>